<protein>
    <submittedName>
        <fullName evidence="7">TetR family transcriptional regulator</fullName>
    </submittedName>
</protein>
<keyword evidence="1" id="KW-0678">Repressor</keyword>
<dbReference type="OrthoDB" id="7505659at2"/>
<dbReference type="Pfam" id="PF13977">
    <property type="entry name" value="TetR_C_6"/>
    <property type="match status" value="1"/>
</dbReference>
<dbReference type="Proteomes" id="UP000320461">
    <property type="component" value="Unassembled WGS sequence"/>
</dbReference>
<evidence type="ECO:0000313" key="8">
    <source>
        <dbReference type="Proteomes" id="UP000320461"/>
    </source>
</evidence>
<evidence type="ECO:0000256" key="4">
    <source>
        <dbReference type="ARBA" id="ARBA00023163"/>
    </source>
</evidence>
<keyword evidence="3 5" id="KW-0238">DNA-binding</keyword>
<dbReference type="SUPFAM" id="SSF46689">
    <property type="entry name" value="Homeodomain-like"/>
    <property type="match status" value="1"/>
</dbReference>
<proteinExistence type="predicted"/>
<evidence type="ECO:0000313" key="7">
    <source>
        <dbReference type="EMBL" id="GEA82788.1"/>
    </source>
</evidence>
<feature type="DNA-binding region" description="H-T-H motif" evidence="5">
    <location>
        <begin position="42"/>
        <end position="61"/>
    </location>
</feature>
<comment type="caution">
    <text evidence="7">The sequence shown here is derived from an EMBL/GenBank/DDBJ whole genome shotgun (WGS) entry which is preliminary data.</text>
</comment>
<dbReference type="PRINTS" id="PR00455">
    <property type="entry name" value="HTHTETR"/>
</dbReference>
<evidence type="ECO:0000256" key="1">
    <source>
        <dbReference type="ARBA" id="ARBA00022491"/>
    </source>
</evidence>
<dbReference type="InterPro" id="IPR039538">
    <property type="entry name" value="BetI_C"/>
</dbReference>
<evidence type="ECO:0000259" key="6">
    <source>
        <dbReference type="PROSITE" id="PS50977"/>
    </source>
</evidence>
<keyword evidence="8" id="KW-1185">Reference proteome</keyword>
<keyword evidence="4" id="KW-0804">Transcription</keyword>
<dbReference type="Pfam" id="PF00440">
    <property type="entry name" value="TetR_N"/>
    <property type="match status" value="1"/>
</dbReference>
<organism evidence="7 8">
    <name type="scientific">Cellulomonas gelida</name>
    <dbReference type="NCBI Taxonomy" id="1712"/>
    <lineage>
        <taxon>Bacteria</taxon>
        <taxon>Bacillati</taxon>
        <taxon>Actinomycetota</taxon>
        <taxon>Actinomycetes</taxon>
        <taxon>Micrococcales</taxon>
        <taxon>Cellulomonadaceae</taxon>
        <taxon>Cellulomonas</taxon>
    </lineage>
</organism>
<dbReference type="RefSeq" id="WP_141368285.1">
    <property type="nucleotide sequence ID" value="NZ_BJLQ01000001.1"/>
</dbReference>
<dbReference type="GO" id="GO:0003677">
    <property type="term" value="F:DNA binding"/>
    <property type="evidence" value="ECO:0007669"/>
    <property type="project" value="UniProtKB-UniRule"/>
</dbReference>
<evidence type="ECO:0000256" key="5">
    <source>
        <dbReference type="PROSITE-ProRule" id="PRU00335"/>
    </source>
</evidence>
<dbReference type="AlphaFoldDB" id="A0A4Y3KIG8"/>
<dbReference type="PANTHER" id="PTHR47506:SF6">
    <property type="entry name" value="HTH-TYPE TRANSCRIPTIONAL REPRESSOR NEMR"/>
    <property type="match status" value="1"/>
</dbReference>
<dbReference type="PANTHER" id="PTHR47506">
    <property type="entry name" value="TRANSCRIPTIONAL REGULATORY PROTEIN"/>
    <property type="match status" value="1"/>
</dbReference>
<evidence type="ECO:0000256" key="3">
    <source>
        <dbReference type="ARBA" id="ARBA00023125"/>
    </source>
</evidence>
<accession>A0A4Y3KIG8</accession>
<dbReference type="SUPFAM" id="SSF48498">
    <property type="entry name" value="Tetracyclin repressor-like, C-terminal domain"/>
    <property type="match status" value="1"/>
</dbReference>
<keyword evidence="2" id="KW-0805">Transcription regulation</keyword>
<sequence length="206" mass="22281">MTLQDGGPADPRRGYARGRATREDILETALVLFGEVGYHTASLREIAARVGISHPGLLHHFPSKAALLEAVLQRRDDVDDAAMQVDLAQGVDYLEALVRVVERNAARPGIVELFATLSAEATAPTHPAHAYFERRYAEVLTTTTAVFEQHRAAGTLRAGVDPASAARRLVAVMDGLQVQWLLGADSPADRVDMAAEVRAEYLAFLA</sequence>
<dbReference type="InterPro" id="IPR036271">
    <property type="entry name" value="Tet_transcr_reg_TetR-rel_C_sf"/>
</dbReference>
<name>A0A4Y3KIG8_9CELL</name>
<dbReference type="PROSITE" id="PS50977">
    <property type="entry name" value="HTH_TETR_2"/>
    <property type="match status" value="1"/>
</dbReference>
<reference evidence="7 8" key="1">
    <citation type="submission" date="2019-06" db="EMBL/GenBank/DDBJ databases">
        <title>Whole genome shotgun sequence of Cellulomonas gelida NBRC 3748.</title>
        <authorList>
            <person name="Hosoyama A."/>
            <person name="Uohara A."/>
            <person name="Ohji S."/>
            <person name="Ichikawa N."/>
        </authorList>
    </citation>
    <scope>NUCLEOTIDE SEQUENCE [LARGE SCALE GENOMIC DNA]</scope>
    <source>
        <strain evidence="7 8">NBRC 3748</strain>
    </source>
</reference>
<dbReference type="InterPro" id="IPR009057">
    <property type="entry name" value="Homeodomain-like_sf"/>
</dbReference>
<feature type="domain" description="HTH tetR-type" evidence="6">
    <location>
        <begin position="19"/>
        <end position="79"/>
    </location>
</feature>
<evidence type="ECO:0000256" key="2">
    <source>
        <dbReference type="ARBA" id="ARBA00023015"/>
    </source>
</evidence>
<gene>
    <name evidence="7" type="ORF">CGE01nite_00390</name>
</gene>
<dbReference type="Gene3D" id="1.10.357.10">
    <property type="entry name" value="Tetracycline Repressor, domain 2"/>
    <property type="match status" value="1"/>
</dbReference>
<dbReference type="EMBL" id="BJLQ01000001">
    <property type="protein sequence ID" value="GEA82788.1"/>
    <property type="molecule type" value="Genomic_DNA"/>
</dbReference>
<dbReference type="InterPro" id="IPR001647">
    <property type="entry name" value="HTH_TetR"/>
</dbReference>